<sequence length="212" mass="22626">MTPLTSPATRAARSLAALVTALVALLALASCGDGGATEEPARISGAELDQPYEASSVPLRTTEGEARSLSDVDNDLTLVFFGYTRCPDICGIVMSTITSAVTQLDDDLRERVDVVFVTTDPARDDEKTLRAYLDRYDPSFEGLTGDLDAVVESGLSVKVAVEEGDKLPSGGYEVVHSDHVVGLDAEGMGQIVWTKDISARQMSTDIEILLTR</sequence>
<dbReference type="SUPFAM" id="SSF52833">
    <property type="entry name" value="Thioredoxin-like"/>
    <property type="match status" value="1"/>
</dbReference>
<evidence type="ECO:0000313" key="3">
    <source>
        <dbReference type="EMBL" id="MBE7323195.1"/>
    </source>
</evidence>
<reference evidence="3 4" key="1">
    <citation type="submission" date="2020-10" db="EMBL/GenBank/DDBJ databases">
        <title>Nocardioides sp. isolated from sludge.</title>
        <authorList>
            <person name="Zhang X."/>
        </authorList>
    </citation>
    <scope>NUCLEOTIDE SEQUENCE [LARGE SCALE GENOMIC DNA]</scope>
    <source>
        <strain evidence="3 4">Y6</strain>
    </source>
</reference>
<proteinExistence type="inferred from homology"/>
<evidence type="ECO:0000313" key="4">
    <source>
        <dbReference type="Proteomes" id="UP000756387"/>
    </source>
</evidence>
<dbReference type="RefSeq" id="WP_193636526.1">
    <property type="nucleotide sequence ID" value="NZ_JADCSA010000001.1"/>
</dbReference>
<dbReference type="Pfam" id="PF02630">
    <property type="entry name" value="SCO1-SenC"/>
    <property type="match status" value="1"/>
</dbReference>
<dbReference type="Proteomes" id="UP000756387">
    <property type="component" value="Unassembled WGS sequence"/>
</dbReference>
<organism evidence="3 4">
    <name type="scientific">Nocardioides malaquae</name>
    <dbReference type="NCBI Taxonomy" id="2773426"/>
    <lineage>
        <taxon>Bacteria</taxon>
        <taxon>Bacillati</taxon>
        <taxon>Actinomycetota</taxon>
        <taxon>Actinomycetes</taxon>
        <taxon>Propionibacteriales</taxon>
        <taxon>Nocardioidaceae</taxon>
        <taxon>Nocardioides</taxon>
    </lineage>
</organism>
<dbReference type="PANTHER" id="PTHR12151">
    <property type="entry name" value="ELECTRON TRANSPORT PROTIN SCO1/SENC FAMILY MEMBER"/>
    <property type="match status" value="1"/>
</dbReference>
<dbReference type="InterPro" id="IPR036249">
    <property type="entry name" value="Thioredoxin-like_sf"/>
</dbReference>
<evidence type="ECO:0000256" key="1">
    <source>
        <dbReference type="ARBA" id="ARBA00010996"/>
    </source>
</evidence>
<accession>A0ABR9RP73</accession>
<dbReference type="Gene3D" id="3.40.30.10">
    <property type="entry name" value="Glutaredoxin"/>
    <property type="match status" value="1"/>
</dbReference>
<protein>
    <submittedName>
        <fullName evidence="3">SCO family protein</fullName>
    </submittedName>
</protein>
<name>A0ABR9RP73_9ACTN</name>
<gene>
    <name evidence="3" type="ORF">IEQ44_00835</name>
</gene>
<dbReference type="InterPro" id="IPR003782">
    <property type="entry name" value="SCO1/SenC"/>
</dbReference>
<keyword evidence="2" id="KW-0732">Signal</keyword>
<dbReference type="PANTHER" id="PTHR12151:SF25">
    <property type="entry name" value="LINALOOL DEHYDRATASE_ISOMERASE DOMAIN-CONTAINING PROTEIN"/>
    <property type="match status" value="1"/>
</dbReference>
<keyword evidence="4" id="KW-1185">Reference proteome</keyword>
<comment type="similarity">
    <text evidence="1">Belongs to the SCO1/2 family.</text>
</comment>
<comment type="caution">
    <text evidence="3">The sequence shown here is derived from an EMBL/GenBank/DDBJ whole genome shotgun (WGS) entry which is preliminary data.</text>
</comment>
<feature type="signal peptide" evidence="2">
    <location>
        <begin position="1"/>
        <end position="29"/>
    </location>
</feature>
<dbReference type="EMBL" id="JADCSA010000001">
    <property type="protein sequence ID" value="MBE7323195.1"/>
    <property type="molecule type" value="Genomic_DNA"/>
</dbReference>
<evidence type="ECO:0000256" key="2">
    <source>
        <dbReference type="SAM" id="SignalP"/>
    </source>
</evidence>
<feature type="chain" id="PRO_5047406521" evidence="2">
    <location>
        <begin position="30"/>
        <end position="212"/>
    </location>
</feature>
<dbReference type="CDD" id="cd02968">
    <property type="entry name" value="SCO"/>
    <property type="match status" value="1"/>
</dbReference>